<protein>
    <submittedName>
        <fullName evidence="2 4">Pfam-B_15243 domain containing protein</fullName>
    </submittedName>
</protein>
<gene>
    <name evidence="2" type="ORF">EgrG_000870000</name>
</gene>
<accession>A0A068WD21</accession>
<feature type="coiled-coil region" evidence="1">
    <location>
        <begin position="39"/>
        <end position="66"/>
    </location>
</feature>
<proteinExistence type="predicted"/>
<sequence length="78" mass="9447">MVTLTKKQFSVEKLEDMKAKLRHLDGDSKAYHETSVRYIEEAKAKIYSLRNEIQDLRHEYNEHLDARALKFCFHRFFK</sequence>
<dbReference type="Proteomes" id="UP000492820">
    <property type="component" value="Unassembled WGS sequence"/>
</dbReference>
<dbReference type="AlphaFoldDB" id="A0A068WD21"/>
<evidence type="ECO:0000256" key="1">
    <source>
        <dbReference type="SAM" id="Coils"/>
    </source>
</evidence>
<name>A0A068WD21_ECHGR</name>
<evidence type="ECO:0000313" key="2">
    <source>
        <dbReference type="EMBL" id="CDS16279.1"/>
    </source>
</evidence>
<evidence type="ECO:0000313" key="4">
    <source>
        <dbReference type="WBParaSite" id="EgrG_000870000"/>
    </source>
</evidence>
<dbReference type="EMBL" id="LK028576">
    <property type="protein sequence ID" value="CDS16279.1"/>
    <property type="molecule type" value="Genomic_DNA"/>
</dbReference>
<keyword evidence="1" id="KW-0175">Coiled coil</keyword>
<reference evidence="4" key="3">
    <citation type="submission" date="2020-10" db="UniProtKB">
        <authorList>
            <consortium name="WormBaseParasite"/>
        </authorList>
    </citation>
    <scope>IDENTIFICATION</scope>
</reference>
<organism evidence="2">
    <name type="scientific">Echinococcus granulosus</name>
    <name type="common">Hydatid tapeworm</name>
    <dbReference type="NCBI Taxonomy" id="6210"/>
    <lineage>
        <taxon>Eukaryota</taxon>
        <taxon>Metazoa</taxon>
        <taxon>Spiralia</taxon>
        <taxon>Lophotrochozoa</taxon>
        <taxon>Platyhelminthes</taxon>
        <taxon>Cestoda</taxon>
        <taxon>Eucestoda</taxon>
        <taxon>Cyclophyllidea</taxon>
        <taxon>Taeniidae</taxon>
        <taxon>Echinococcus</taxon>
        <taxon>Echinococcus granulosus group</taxon>
    </lineage>
</organism>
<reference evidence="2 3" key="1">
    <citation type="journal article" date="2013" name="Nature">
        <title>The genomes of four tapeworm species reveal adaptations to parasitism.</title>
        <authorList>
            <person name="Tsai I.J."/>
            <person name="Zarowiecki M."/>
            <person name="Holroyd N."/>
            <person name="Garciarrubio A."/>
            <person name="Sanchez-Flores A."/>
            <person name="Brooks K.L."/>
            <person name="Tracey A."/>
            <person name="Bobes R.J."/>
            <person name="Fragoso G."/>
            <person name="Sciutto E."/>
            <person name="Aslett M."/>
            <person name="Beasley H."/>
            <person name="Bennett H.M."/>
            <person name="Cai J."/>
            <person name="Camicia F."/>
            <person name="Clark R."/>
            <person name="Cucher M."/>
            <person name="De Silva N."/>
            <person name="Day T.A."/>
            <person name="Deplazes P."/>
            <person name="Estrada K."/>
            <person name="Fernandez C."/>
            <person name="Holland P.W."/>
            <person name="Hou J."/>
            <person name="Hu S."/>
            <person name="Huckvale T."/>
            <person name="Hung S.S."/>
            <person name="Kamenetzky L."/>
            <person name="Keane J.A."/>
            <person name="Kiss F."/>
            <person name="Koziol U."/>
            <person name="Lambert O."/>
            <person name="Liu K."/>
            <person name="Luo X."/>
            <person name="Luo Y."/>
            <person name="Macchiaroli N."/>
            <person name="Nichol S."/>
            <person name="Paps J."/>
            <person name="Parkinson J."/>
            <person name="Pouchkina-Stantcheva N."/>
            <person name="Riddiford N."/>
            <person name="Rosenzvit M."/>
            <person name="Salinas G."/>
            <person name="Wasmuth J.D."/>
            <person name="Zamanian M."/>
            <person name="Zheng Y."/>
            <person name="Cai X."/>
            <person name="Soberon X."/>
            <person name="Olson P.D."/>
            <person name="Laclette J.P."/>
            <person name="Brehm K."/>
            <person name="Berriman M."/>
            <person name="Garciarrubio A."/>
            <person name="Bobes R.J."/>
            <person name="Fragoso G."/>
            <person name="Sanchez-Flores A."/>
            <person name="Estrada K."/>
            <person name="Cevallos M.A."/>
            <person name="Morett E."/>
            <person name="Gonzalez V."/>
            <person name="Portillo T."/>
            <person name="Ochoa-Leyva A."/>
            <person name="Jose M.V."/>
            <person name="Sciutto E."/>
            <person name="Landa A."/>
            <person name="Jimenez L."/>
            <person name="Valdes V."/>
            <person name="Carrero J.C."/>
            <person name="Larralde C."/>
            <person name="Morales-Montor J."/>
            <person name="Limon-Lason J."/>
            <person name="Soberon X."/>
            <person name="Laclette J.P."/>
        </authorList>
    </citation>
    <scope>NUCLEOTIDE SEQUENCE [LARGE SCALE GENOMIC DNA]</scope>
</reference>
<evidence type="ECO:0000313" key="3">
    <source>
        <dbReference type="Proteomes" id="UP000492820"/>
    </source>
</evidence>
<dbReference type="WBParaSite" id="EgrG_000870000">
    <property type="protein sequence ID" value="EgrG_000870000"/>
    <property type="gene ID" value="EgrG_000870000"/>
</dbReference>
<reference evidence="2" key="2">
    <citation type="submission" date="2014-06" db="EMBL/GenBank/DDBJ databases">
        <authorList>
            <person name="Aslett M."/>
        </authorList>
    </citation>
    <scope>NUCLEOTIDE SEQUENCE</scope>
</reference>